<keyword evidence="2" id="KW-0719">Serine esterase</keyword>
<keyword evidence="4 8" id="KW-0732">Signal</keyword>
<keyword evidence="3" id="KW-0479">Metal-binding</keyword>
<keyword evidence="7" id="KW-1015">Disulfide bond</keyword>
<dbReference type="SUPFAM" id="SSF53474">
    <property type="entry name" value="alpha/beta-Hydrolases"/>
    <property type="match status" value="1"/>
</dbReference>
<evidence type="ECO:0000256" key="1">
    <source>
        <dbReference type="ARBA" id="ARBA00006249"/>
    </source>
</evidence>
<organism evidence="9 10">
    <name type="scientific">Gnomoniopsis smithogilvyi</name>
    <dbReference type="NCBI Taxonomy" id="1191159"/>
    <lineage>
        <taxon>Eukaryota</taxon>
        <taxon>Fungi</taxon>
        <taxon>Dikarya</taxon>
        <taxon>Ascomycota</taxon>
        <taxon>Pezizomycotina</taxon>
        <taxon>Sordariomycetes</taxon>
        <taxon>Sordariomycetidae</taxon>
        <taxon>Diaporthales</taxon>
        <taxon>Gnomoniaceae</taxon>
        <taxon>Gnomoniopsis</taxon>
    </lineage>
</organism>
<dbReference type="Pfam" id="PF07519">
    <property type="entry name" value="Tannase"/>
    <property type="match status" value="1"/>
</dbReference>
<comment type="caution">
    <text evidence="9">The sequence shown here is derived from an EMBL/GenBank/DDBJ whole genome shotgun (WGS) entry which is preliminary data.</text>
</comment>
<sequence>MLRPWSWTLCFAPALISLMLVSAASSLTLEDMCEVSYIQSTLPYDAGIGIQLDNTSVSLAIVSNYTGLDGQEYTFCSLNFTYSHAGRGDTVALNYWLPDPSQFKNRYLSTGGAGFKLNGGAGGLGIWDGPQYGAVSGQTDGGFGGFGMFYTQVTLLAEGSINYDTLYSWGYRAHRELSLIGRQLAQNVYQMSNSTKLYAYFEGCSEGGREGWSQIQRYGDEWDGAVIGAPAFRWSFQQISRLHPGVVQQTLGYAPPPCALALMVNETVNACDTLDGRTDGVLARSDLCLAQFNMSSLIGADYSCAATSSLPAQNGSVTEEDVLVAQEILDGLHDSQGRRAYVPFQPGAGFLDVTSTYNDSTGLWNPPIDEYGSAFILNHIEKLPGTSLPTLEGLTYDSLVNYMLQGYNEYYDTVVTNWPDLTPFNNGGGKVIQYHGESDPSVPTASSVKYWESVREVMYPGQSYNASADALNEWFKLFLVPGGAHCVVNPLQPNAPFPFSPLASLIAWVEQGDEPVTLPANATSGPFEGSQPLCAWPLRPIYSDNGTTQECVYDRASVDMWQYSLDAFKIPVY</sequence>
<feature type="signal peptide" evidence="8">
    <location>
        <begin position="1"/>
        <end position="26"/>
    </location>
</feature>
<feature type="chain" id="PRO_5041013922" description="Carboxylic ester hydrolase" evidence="8">
    <location>
        <begin position="27"/>
        <end position="573"/>
    </location>
</feature>
<name>A0A9W8YN65_9PEZI</name>
<gene>
    <name evidence="9" type="ORF">N0V93_008531</name>
</gene>
<dbReference type="AlphaFoldDB" id="A0A9W8YN65"/>
<evidence type="ECO:0000256" key="3">
    <source>
        <dbReference type="ARBA" id="ARBA00022723"/>
    </source>
</evidence>
<accession>A0A9W8YN65</accession>
<protein>
    <recommendedName>
        <fullName evidence="8">Carboxylic ester hydrolase</fullName>
        <ecNumber evidence="8">3.1.1.-</ecNumber>
    </recommendedName>
</protein>
<evidence type="ECO:0000256" key="8">
    <source>
        <dbReference type="RuleBase" id="RU361238"/>
    </source>
</evidence>
<keyword evidence="5 8" id="KW-0378">Hydrolase</keyword>
<dbReference type="InterPro" id="IPR029058">
    <property type="entry name" value="AB_hydrolase_fold"/>
</dbReference>
<keyword evidence="10" id="KW-1185">Reference proteome</keyword>
<evidence type="ECO:0000313" key="9">
    <source>
        <dbReference type="EMBL" id="KAJ4387928.1"/>
    </source>
</evidence>
<evidence type="ECO:0000256" key="5">
    <source>
        <dbReference type="ARBA" id="ARBA00022801"/>
    </source>
</evidence>
<reference evidence="9" key="1">
    <citation type="submission" date="2022-10" db="EMBL/GenBank/DDBJ databases">
        <title>Tapping the CABI collections for fungal endophytes: first genome assemblies for Collariella, Neodidymelliopsis, Ascochyta clinopodiicola, Didymella pomorum, Didymosphaeria variabile, Neocosmospora piperis and Neocucurbitaria cava.</title>
        <authorList>
            <person name="Hill R."/>
        </authorList>
    </citation>
    <scope>NUCLEOTIDE SEQUENCE</scope>
    <source>
        <strain evidence="9">IMI 355082</strain>
    </source>
</reference>
<dbReference type="OrthoDB" id="3039123at2759"/>
<evidence type="ECO:0000256" key="4">
    <source>
        <dbReference type="ARBA" id="ARBA00022729"/>
    </source>
</evidence>
<dbReference type="EMBL" id="JAPEVB010000005">
    <property type="protein sequence ID" value="KAJ4387928.1"/>
    <property type="molecule type" value="Genomic_DNA"/>
</dbReference>
<dbReference type="GO" id="GO:0030600">
    <property type="term" value="F:feruloyl esterase activity"/>
    <property type="evidence" value="ECO:0007669"/>
    <property type="project" value="UniProtKB-ARBA"/>
</dbReference>
<proteinExistence type="inferred from homology"/>
<keyword evidence="6" id="KW-0106">Calcium</keyword>
<dbReference type="PANTHER" id="PTHR33938">
    <property type="entry name" value="FERULOYL ESTERASE B-RELATED"/>
    <property type="match status" value="1"/>
</dbReference>
<evidence type="ECO:0000256" key="7">
    <source>
        <dbReference type="ARBA" id="ARBA00023157"/>
    </source>
</evidence>
<dbReference type="GO" id="GO:0046872">
    <property type="term" value="F:metal ion binding"/>
    <property type="evidence" value="ECO:0007669"/>
    <property type="project" value="UniProtKB-KW"/>
</dbReference>
<dbReference type="Proteomes" id="UP001140453">
    <property type="component" value="Unassembled WGS sequence"/>
</dbReference>
<dbReference type="PANTHER" id="PTHR33938:SF16">
    <property type="entry name" value="CARBOXYLIC ESTER HYDROLASE"/>
    <property type="match status" value="1"/>
</dbReference>
<evidence type="ECO:0000313" key="10">
    <source>
        <dbReference type="Proteomes" id="UP001140453"/>
    </source>
</evidence>
<evidence type="ECO:0000256" key="6">
    <source>
        <dbReference type="ARBA" id="ARBA00022837"/>
    </source>
</evidence>
<dbReference type="EC" id="3.1.1.-" evidence="8"/>
<comment type="similarity">
    <text evidence="1 8">Belongs to the tannase family.</text>
</comment>
<evidence type="ECO:0000256" key="2">
    <source>
        <dbReference type="ARBA" id="ARBA00022487"/>
    </source>
</evidence>
<dbReference type="InterPro" id="IPR011118">
    <property type="entry name" value="Tannase/feruloyl_esterase"/>
</dbReference>